<dbReference type="SUPFAM" id="SSF116726">
    <property type="entry name" value="TrkA C-terminal domain-like"/>
    <property type="match status" value="1"/>
</dbReference>
<dbReference type="PANTHER" id="PTHR43427:SF6">
    <property type="entry name" value="CHLORIDE CHANNEL PROTEIN CLC-E"/>
    <property type="match status" value="1"/>
</dbReference>
<keyword evidence="8" id="KW-0868">Chloride</keyword>
<dbReference type="Proteomes" id="UP001056981">
    <property type="component" value="Chromosome"/>
</dbReference>
<evidence type="ECO:0000256" key="7">
    <source>
        <dbReference type="ARBA" id="ARBA00023173"/>
    </source>
</evidence>
<accession>A0A9Q9EX08</accession>
<feature type="transmembrane region" description="Helical" evidence="10">
    <location>
        <begin position="291"/>
        <end position="313"/>
    </location>
</feature>
<name>A0A9Q9EX08_TREDN</name>
<dbReference type="PRINTS" id="PR00762">
    <property type="entry name" value="CLCHANNEL"/>
</dbReference>
<dbReference type="PANTHER" id="PTHR43427">
    <property type="entry name" value="CHLORIDE CHANNEL PROTEIN CLC-E"/>
    <property type="match status" value="1"/>
</dbReference>
<dbReference type="Pfam" id="PF02080">
    <property type="entry name" value="TrkA_C"/>
    <property type="match status" value="1"/>
</dbReference>
<dbReference type="InterPro" id="IPR001807">
    <property type="entry name" value="ClC"/>
</dbReference>
<keyword evidence="5" id="KW-0406">Ion transport</keyword>
<evidence type="ECO:0000256" key="4">
    <source>
        <dbReference type="ARBA" id="ARBA00022989"/>
    </source>
</evidence>
<dbReference type="GO" id="GO:0006813">
    <property type="term" value="P:potassium ion transport"/>
    <property type="evidence" value="ECO:0007669"/>
    <property type="project" value="InterPro"/>
</dbReference>
<protein>
    <submittedName>
        <fullName evidence="12">ClC family H(+)/Cl(-) exchange transporter</fullName>
    </submittedName>
</protein>
<dbReference type="InterPro" id="IPR006037">
    <property type="entry name" value="RCK_C"/>
</dbReference>
<dbReference type="RefSeq" id="WP_253718165.1">
    <property type="nucleotide sequence ID" value="NZ_CP051522.1"/>
</dbReference>
<dbReference type="CDD" id="cd01031">
    <property type="entry name" value="EriC"/>
    <property type="match status" value="1"/>
</dbReference>
<evidence type="ECO:0000256" key="9">
    <source>
        <dbReference type="ARBA" id="ARBA00023303"/>
    </source>
</evidence>
<comment type="subcellular location">
    <subcellularLocation>
        <location evidence="1">Membrane</location>
        <topology evidence="1">Multi-pass membrane protein</topology>
    </subcellularLocation>
</comment>
<feature type="transmembrane region" description="Helical" evidence="10">
    <location>
        <begin position="32"/>
        <end position="52"/>
    </location>
</feature>
<keyword evidence="2" id="KW-0813">Transport</keyword>
<evidence type="ECO:0000256" key="1">
    <source>
        <dbReference type="ARBA" id="ARBA00004141"/>
    </source>
</evidence>
<keyword evidence="6 10" id="KW-0472">Membrane</keyword>
<dbReference type="AlphaFoldDB" id="A0A9Q9EX08"/>
<evidence type="ECO:0000256" key="5">
    <source>
        <dbReference type="ARBA" id="ARBA00023065"/>
    </source>
</evidence>
<evidence type="ECO:0000256" key="2">
    <source>
        <dbReference type="ARBA" id="ARBA00022448"/>
    </source>
</evidence>
<dbReference type="EMBL" id="CP051635">
    <property type="protein sequence ID" value="UTD00483.1"/>
    <property type="molecule type" value="Genomic_DNA"/>
</dbReference>
<feature type="transmembrane region" description="Helical" evidence="10">
    <location>
        <begin position="383"/>
        <end position="411"/>
    </location>
</feature>
<dbReference type="GO" id="GO:0034707">
    <property type="term" value="C:chloride channel complex"/>
    <property type="evidence" value="ECO:0007669"/>
    <property type="project" value="UniProtKB-KW"/>
</dbReference>
<evidence type="ECO:0000259" key="11">
    <source>
        <dbReference type="PROSITE" id="PS51202"/>
    </source>
</evidence>
<evidence type="ECO:0000313" key="13">
    <source>
        <dbReference type="Proteomes" id="UP001056981"/>
    </source>
</evidence>
<dbReference type="InterPro" id="IPR036721">
    <property type="entry name" value="RCK_C_sf"/>
</dbReference>
<evidence type="ECO:0000256" key="3">
    <source>
        <dbReference type="ARBA" id="ARBA00022692"/>
    </source>
</evidence>
<keyword evidence="7" id="KW-0869">Chloride channel</keyword>
<dbReference type="GO" id="GO:0005254">
    <property type="term" value="F:chloride channel activity"/>
    <property type="evidence" value="ECO:0007669"/>
    <property type="project" value="UniProtKB-KW"/>
</dbReference>
<feature type="transmembrane region" description="Helical" evidence="10">
    <location>
        <begin position="253"/>
        <end position="271"/>
    </location>
</feature>
<sequence length="545" mass="58612">MTGKRLIYIISKMSNTGLSTKKILENWYGNHLIIAGESFIVGILTGLAVTAFRKSIDFLSSLRIDVYDKAVSGLLNPAFGTVLSFIVLILTIIILGLFMGFIIKKYPMIKGSGVSQIKGKFMKKLDMTPWPELPLKFLGGVLNISAGLSVGREGPSVQIGAYIGSAFEKIGKTSHIERVCLVTSGAAAGLAATFGAPFAGIVFAIEDLHQYLSPLLLTCVMLGAFAGDLTASVFFKQGAIFDFHGLQLFPIKYFGWLILMGAAAALIGHLFKKSIYTSQKMYGKLKIPPQFSPLIPYLISVPVCLFFPLAASGGDHLIEALAEHSFPLSMLVLILAAKIIFTGLSAGSGAIGGIFVPLLSCGALTGIIFSNILVYFNLIEAQYAVNLMVFAMAAFFTTVIKAPITAIVLLAETSGDLFHLGGLVLTTASAYITANIIKSPPNDEVLLKQILDSEDFANKKEKAEDHGKQVFEVCVSPESFLDGKKIMDIQWPDDCLIVSIARGEEEIIPDGSTSISAGDRLVVLTHGHYVESHLEQIAEMAQVID</sequence>
<dbReference type="InterPro" id="IPR014743">
    <property type="entry name" value="Cl-channel_core"/>
</dbReference>
<dbReference type="PROSITE" id="PS51202">
    <property type="entry name" value="RCK_C"/>
    <property type="match status" value="1"/>
</dbReference>
<dbReference type="GO" id="GO:0008324">
    <property type="term" value="F:monoatomic cation transmembrane transporter activity"/>
    <property type="evidence" value="ECO:0007669"/>
    <property type="project" value="InterPro"/>
</dbReference>
<proteinExistence type="predicted"/>
<feature type="transmembrane region" description="Helical" evidence="10">
    <location>
        <begin position="350"/>
        <end position="376"/>
    </location>
</feature>
<organism evidence="12 13">
    <name type="scientific">Treponema denticola</name>
    <dbReference type="NCBI Taxonomy" id="158"/>
    <lineage>
        <taxon>Bacteria</taxon>
        <taxon>Pseudomonadati</taxon>
        <taxon>Spirochaetota</taxon>
        <taxon>Spirochaetia</taxon>
        <taxon>Spirochaetales</taxon>
        <taxon>Treponemataceae</taxon>
        <taxon>Treponema</taxon>
    </lineage>
</organism>
<dbReference type="Gene3D" id="3.30.70.1450">
    <property type="entry name" value="Regulator of K+ conductance, C-terminal domain"/>
    <property type="match status" value="1"/>
</dbReference>
<feature type="transmembrane region" description="Helical" evidence="10">
    <location>
        <begin position="82"/>
        <end position="103"/>
    </location>
</feature>
<feature type="transmembrane region" description="Helical" evidence="10">
    <location>
        <begin position="325"/>
        <end position="344"/>
    </location>
</feature>
<feature type="domain" description="RCK C-terminal" evidence="11">
    <location>
        <begin position="458"/>
        <end position="540"/>
    </location>
</feature>
<evidence type="ECO:0000256" key="10">
    <source>
        <dbReference type="SAM" id="Phobius"/>
    </source>
</evidence>
<dbReference type="InterPro" id="IPR050368">
    <property type="entry name" value="ClC-type_chloride_channel"/>
</dbReference>
<gene>
    <name evidence="12" type="ORF">E4N86_07145</name>
</gene>
<evidence type="ECO:0000256" key="6">
    <source>
        <dbReference type="ARBA" id="ARBA00023136"/>
    </source>
</evidence>
<reference evidence="12" key="1">
    <citation type="submission" date="2020-04" db="EMBL/GenBank/DDBJ databases">
        <title>Comparative genomics of oral phylogroup-2 Treponema strains.</title>
        <authorList>
            <person name="Zeng H."/>
            <person name="Chan Y.K."/>
            <person name="Watt R.M."/>
        </authorList>
    </citation>
    <scope>NUCLEOTIDE SEQUENCE</scope>
    <source>
        <strain evidence="12">OMZ 905</strain>
    </source>
</reference>
<dbReference type="Gene3D" id="1.10.3080.10">
    <property type="entry name" value="Clc chloride channel"/>
    <property type="match status" value="1"/>
</dbReference>
<feature type="transmembrane region" description="Helical" evidence="10">
    <location>
        <begin position="179"/>
        <end position="205"/>
    </location>
</feature>
<dbReference type="SUPFAM" id="SSF81340">
    <property type="entry name" value="Clc chloride channel"/>
    <property type="match status" value="1"/>
</dbReference>
<dbReference type="Pfam" id="PF00654">
    <property type="entry name" value="Voltage_CLC"/>
    <property type="match status" value="1"/>
</dbReference>
<keyword evidence="9" id="KW-0407">Ion channel</keyword>
<keyword evidence="4 10" id="KW-1133">Transmembrane helix</keyword>
<keyword evidence="3 10" id="KW-0812">Transmembrane</keyword>
<evidence type="ECO:0000313" key="12">
    <source>
        <dbReference type="EMBL" id="UTD00483.1"/>
    </source>
</evidence>
<evidence type="ECO:0000256" key="8">
    <source>
        <dbReference type="ARBA" id="ARBA00023214"/>
    </source>
</evidence>
<feature type="transmembrane region" description="Helical" evidence="10">
    <location>
        <begin position="211"/>
        <end position="233"/>
    </location>
</feature>